<evidence type="ECO:0008006" key="3">
    <source>
        <dbReference type="Google" id="ProtNLM"/>
    </source>
</evidence>
<protein>
    <recommendedName>
        <fullName evidence="3">Lipoprotein</fullName>
    </recommendedName>
</protein>
<keyword evidence="2" id="KW-1185">Reference proteome</keyword>
<proteinExistence type="predicted"/>
<evidence type="ECO:0000313" key="2">
    <source>
        <dbReference type="Proteomes" id="UP001198571"/>
    </source>
</evidence>
<comment type="caution">
    <text evidence="1">The sequence shown here is derived from an EMBL/GenBank/DDBJ whole genome shotgun (WGS) entry which is preliminary data.</text>
</comment>
<name>A0ABS8CIL3_9RHOB</name>
<dbReference type="EMBL" id="JACDXX010000003">
    <property type="protein sequence ID" value="MCB5409233.1"/>
    <property type="molecule type" value="Genomic_DNA"/>
</dbReference>
<sequence>MLCLTLSLAACGFGQSRLNPLNWFGSSQPAARVEQPLTPGQPQDGRERVSQVLSMAVEPIGSGAIIRATGLTPSQGWWKASLVELPQTEPGVLVLDFRIMAPPKAEAVNSPRSREVTVALHLSRTRLADIRTIVVQGANDARSAGR</sequence>
<evidence type="ECO:0000313" key="1">
    <source>
        <dbReference type="EMBL" id="MCB5409233.1"/>
    </source>
</evidence>
<dbReference type="Proteomes" id="UP001198571">
    <property type="component" value="Unassembled WGS sequence"/>
</dbReference>
<accession>A0ABS8CIL3</accession>
<gene>
    <name evidence="1" type="ORF">H0485_04315</name>
</gene>
<reference evidence="1 2" key="1">
    <citation type="submission" date="2020-07" db="EMBL/GenBank/DDBJ databases">
        <title>Pseudogemmobacter sp. nov., isolated from poultry manure in Taiwan.</title>
        <authorList>
            <person name="Lin S.-Y."/>
            <person name="Tang Y.-S."/>
            <person name="Young C.-C."/>
        </authorList>
    </citation>
    <scope>NUCLEOTIDE SEQUENCE [LARGE SCALE GENOMIC DNA]</scope>
    <source>
        <strain evidence="1 2">CC-YST710</strain>
    </source>
</reference>
<organism evidence="1 2">
    <name type="scientific">Pseudogemmobacter faecipullorum</name>
    <dbReference type="NCBI Taxonomy" id="2755041"/>
    <lineage>
        <taxon>Bacteria</taxon>
        <taxon>Pseudomonadati</taxon>
        <taxon>Pseudomonadota</taxon>
        <taxon>Alphaproteobacteria</taxon>
        <taxon>Rhodobacterales</taxon>
        <taxon>Paracoccaceae</taxon>
        <taxon>Pseudogemmobacter</taxon>
    </lineage>
</organism>